<dbReference type="Pfam" id="PF06114">
    <property type="entry name" value="Peptidase_M78"/>
    <property type="match status" value="1"/>
</dbReference>
<reference evidence="2" key="1">
    <citation type="submission" date="2019-04" db="EMBL/GenBank/DDBJ databases">
        <title>Genome sequencing of Clostridium botulinum Groups I-IV and Clostridium butyricum.</title>
        <authorList>
            <person name="Brunt J."/>
            <person name="Van Vliet A.H.M."/>
            <person name="Stringer S.C."/>
            <person name="Carter A.T."/>
            <person name="Peck M.W."/>
        </authorList>
    </citation>
    <scope>NUCLEOTIDE SEQUENCE</scope>
    <source>
        <strain evidence="3">7221C</strain>
        <strain evidence="2">Colworth BL165</strain>
    </source>
</reference>
<name>A0A6G4D9I6_CLOBO</name>
<proteinExistence type="predicted"/>
<comment type="caution">
    <text evidence="2">The sequence shown here is derived from an EMBL/GenBank/DDBJ whole genome shotgun (WGS) entry which is preliminary data.</text>
</comment>
<dbReference type="PANTHER" id="PTHR43236:SF1">
    <property type="entry name" value="BLL7220 PROTEIN"/>
    <property type="match status" value="1"/>
</dbReference>
<evidence type="ECO:0000259" key="1">
    <source>
        <dbReference type="Pfam" id="PF06114"/>
    </source>
</evidence>
<gene>
    <name evidence="2" type="ORF">FCV13_06095</name>
    <name evidence="3" type="ORF">FDF67_04575</name>
</gene>
<dbReference type="Gene3D" id="1.10.10.2910">
    <property type="match status" value="1"/>
</dbReference>
<dbReference type="EMBL" id="SXDK01000004">
    <property type="protein sequence ID" value="NFU59488.1"/>
    <property type="molecule type" value="Genomic_DNA"/>
</dbReference>
<dbReference type="AlphaFoldDB" id="A0A6G4D9I6"/>
<organism evidence="2">
    <name type="scientific">Clostridium botulinum</name>
    <dbReference type="NCBI Taxonomy" id="1491"/>
    <lineage>
        <taxon>Bacteria</taxon>
        <taxon>Bacillati</taxon>
        <taxon>Bacillota</taxon>
        <taxon>Clostridia</taxon>
        <taxon>Eubacteriales</taxon>
        <taxon>Clostridiaceae</taxon>
        <taxon>Clostridium</taxon>
    </lineage>
</organism>
<dbReference type="Proteomes" id="UP000785180">
    <property type="component" value="Unassembled WGS sequence"/>
</dbReference>
<dbReference type="PANTHER" id="PTHR43236">
    <property type="entry name" value="ANTITOXIN HIGA1"/>
    <property type="match status" value="1"/>
</dbReference>
<sequence>MDKIKVHKIVNEIKERYAIIGPSVNPIDIANELSINVYEVDNLNANGEKVSGAISHHDGDIDIYVNAQDTNERKKFTIAHELGHYFLEHLNKNPKMVDLLFRDDNHNLAKEEKEADEFAGCILMDEKEIRNRYKKATSIGMTEDTKISILANIFNVSKPAMYTRLKNLELIKS</sequence>
<dbReference type="InterPro" id="IPR010359">
    <property type="entry name" value="IrrE_HExxH"/>
</dbReference>
<dbReference type="InterPro" id="IPR052345">
    <property type="entry name" value="Rad_response_metalloprotease"/>
</dbReference>
<evidence type="ECO:0000313" key="2">
    <source>
        <dbReference type="EMBL" id="NFD87595.1"/>
    </source>
</evidence>
<protein>
    <submittedName>
        <fullName evidence="2">ImmA/IrrE family metallo-endopeptidase</fullName>
    </submittedName>
</protein>
<dbReference type="RefSeq" id="WP_003366565.1">
    <property type="nucleotide sequence ID" value="NZ_CP063817.1"/>
</dbReference>
<dbReference type="EMBL" id="SWNS01000004">
    <property type="protein sequence ID" value="NFD87595.1"/>
    <property type="molecule type" value="Genomic_DNA"/>
</dbReference>
<evidence type="ECO:0000313" key="3">
    <source>
        <dbReference type="EMBL" id="NFU59488.1"/>
    </source>
</evidence>
<accession>A0A6G4D9I6</accession>
<feature type="domain" description="IrrE N-terminal-like" evidence="1">
    <location>
        <begin position="60"/>
        <end position="166"/>
    </location>
</feature>